<accession>A0ABY4TE40</accession>
<reference evidence="2" key="1">
    <citation type="submission" date="2022-04" db="EMBL/GenBank/DDBJ databases">
        <title>Systematic whole-genome sequencing reveals an unexpected diversity among actinomycetoma pathogens and provides insights into their antibacterial susceptibilities.</title>
        <authorList>
            <person name="Watson A.K."/>
            <person name="Kepplinger B."/>
            <person name="Bakhiet S.M."/>
            <person name="Mhmoud N.A."/>
            <person name="Chapman J."/>
            <person name="Allenby N."/>
            <person name="Mickiewicz K."/>
            <person name="Goodfellow M."/>
            <person name="Fahal A.H."/>
            <person name="Errington J."/>
        </authorList>
    </citation>
    <scope>NUCLEOTIDE SEQUENCE</scope>
    <source>
        <strain evidence="2">SD 504</strain>
    </source>
</reference>
<evidence type="ECO:0008006" key="4">
    <source>
        <dbReference type="Google" id="ProtNLM"/>
    </source>
</evidence>
<evidence type="ECO:0000313" key="2">
    <source>
        <dbReference type="EMBL" id="URN17199.1"/>
    </source>
</evidence>
<gene>
    <name evidence="2" type="ORF">MW084_16160</name>
</gene>
<dbReference type="Proteomes" id="UP001056383">
    <property type="component" value="Chromosome"/>
</dbReference>
<evidence type="ECO:0000313" key="3">
    <source>
        <dbReference type="Proteomes" id="UP001056383"/>
    </source>
</evidence>
<feature type="compositionally biased region" description="Low complexity" evidence="1">
    <location>
        <begin position="54"/>
        <end position="72"/>
    </location>
</feature>
<dbReference type="RefSeq" id="WP_010469389.1">
    <property type="nucleotide sequence ID" value="NZ_CP095474.1"/>
</dbReference>
<protein>
    <recommendedName>
        <fullName evidence="4">Gliding motility protein</fullName>
    </recommendedName>
</protein>
<feature type="region of interest" description="Disordered" evidence="1">
    <location>
        <begin position="1"/>
        <end position="109"/>
    </location>
</feature>
<name>A0ABY4TE40_9ACTN</name>
<keyword evidence="3" id="KW-1185">Reference proteome</keyword>
<sequence>MGVFAWFRRKGEKTAEAATGAADTTAAAGPEERTGESAEAGGTEVRERPEEAAEAATAETAPGEPDAAEPAGKSADGEASEESADGVEIPRQQSAGDAVDNGAGEGARA</sequence>
<evidence type="ECO:0000256" key="1">
    <source>
        <dbReference type="SAM" id="MobiDB-lite"/>
    </source>
</evidence>
<feature type="compositionally biased region" description="Low complexity" evidence="1">
    <location>
        <begin position="16"/>
        <end position="29"/>
    </location>
</feature>
<organism evidence="2 3">
    <name type="scientific">Streptomyces sudanensis</name>
    <dbReference type="NCBI Taxonomy" id="436397"/>
    <lineage>
        <taxon>Bacteria</taxon>
        <taxon>Bacillati</taxon>
        <taxon>Actinomycetota</taxon>
        <taxon>Actinomycetes</taxon>
        <taxon>Kitasatosporales</taxon>
        <taxon>Streptomycetaceae</taxon>
        <taxon>Streptomyces</taxon>
    </lineage>
</organism>
<dbReference type="EMBL" id="CP095474">
    <property type="protein sequence ID" value="URN17199.1"/>
    <property type="molecule type" value="Genomic_DNA"/>
</dbReference>
<proteinExistence type="predicted"/>